<evidence type="ECO:0000256" key="1">
    <source>
        <dbReference type="ARBA" id="ARBA00004651"/>
    </source>
</evidence>
<evidence type="ECO:0000256" key="3">
    <source>
        <dbReference type="ARBA" id="ARBA00022692"/>
    </source>
</evidence>
<keyword evidence="5 10" id="KW-0472">Membrane</keyword>
<keyword evidence="10" id="KW-0406">Ion transport</keyword>
<evidence type="ECO:0000256" key="4">
    <source>
        <dbReference type="ARBA" id="ARBA00022989"/>
    </source>
</evidence>
<feature type="transmembrane region" description="Helical" evidence="10">
    <location>
        <begin position="6"/>
        <end position="23"/>
    </location>
</feature>
<dbReference type="Proteomes" id="UP001317779">
    <property type="component" value="Chromosome"/>
</dbReference>
<evidence type="ECO:0000256" key="6">
    <source>
        <dbReference type="ARBA" id="ARBA00023303"/>
    </source>
</evidence>
<proteinExistence type="inferred from homology"/>
<comment type="similarity">
    <text evidence="7 10">Belongs to the fluoride channel Fluc/FEX (TC 1.A.43) family.</text>
</comment>
<evidence type="ECO:0000313" key="12">
    <source>
        <dbReference type="Proteomes" id="UP001317779"/>
    </source>
</evidence>
<keyword evidence="6 10" id="KW-0407">Ion channel</keyword>
<dbReference type="Pfam" id="PF02537">
    <property type="entry name" value="CRCB"/>
    <property type="match status" value="1"/>
</dbReference>
<evidence type="ECO:0000256" key="8">
    <source>
        <dbReference type="ARBA" id="ARBA00035585"/>
    </source>
</evidence>
<dbReference type="HAMAP" id="MF_00454">
    <property type="entry name" value="FluC"/>
    <property type="match status" value="1"/>
</dbReference>
<feature type="transmembrane region" description="Helical" evidence="10">
    <location>
        <begin position="35"/>
        <end position="58"/>
    </location>
</feature>
<feature type="transmembrane region" description="Helical" evidence="10">
    <location>
        <begin position="102"/>
        <end position="126"/>
    </location>
</feature>
<gene>
    <name evidence="10" type="primary">fluC</name>
    <name evidence="10" type="synonym">crcB</name>
    <name evidence="11" type="ORF">Microterr_01360</name>
</gene>
<keyword evidence="10" id="KW-0479">Metal-binding</keyword>
<feature type="transmembrane region" description="Helical" evidence="10">
    <location>
        <begin position="64"/>
        <end position="90"/>
    </location>
</feature>
<dbReference type="RefSeq" id="WP_263796726.1">
    <property type="nucleotide sequence ID" value="NZ_AP027141.1"/>
</dbReference>
<dbReference type="EMBL" id="AP027141">
    <property type="protein sequence ID" value="BDV29476.1"/>
    <property type="molecule type" value="Genomic_DNA"/>
</dbReference>
<accession>A0ABM8DVL6</accession>
<evidence type="ECO:0000256" key="2">
    <source>
        <dbReference type="ARBA" id="ARBA00022475"/>
    </source>
</evidence>
<name>A0ABM8DVL6_9MICO</name>
<keyword evidence="2 10" id="KW-1003">Cell membrane</keyword>
<keyword evidence="10" id="KW-0915">Sodium</keyword>
<evidence type="ECO:0000256" key="7">
    <source>
        <dbReference type="ARBA" id="ARBA00035120"/>
    </source>
</evidence>
<keyword evidence="10" id="KW-0813">Transport</keyword>
<comment type="catalytic activity">
    <reaction evidence="8">
        <text>fluoride(in) = fluoride(out)</text>
        <dbReference type="Rhea" id="RHEA:76159"/>
        <dbReference type="ChEBI" id="CHEBI:17051"/>
    </reaction>
    <physiologicalReaction direction="left-to-right" evidence="8">
        <dbReference type="Rhea" id="RHEA:76160"/>
    </physiologicalReaction>
</comment>
<protein>
    <recommendedName>
        <fullName evidence="10">Fluoride-specific ion channel FluC</fullName>
    </recommendedName>
</protein>
<dbReference type="InterPro" id="IPR003691">
    <property type="entry name" value="FluC"/>
</dbReference>
<feature type="binding site" evidence="10">
    <location>
        <position position="77"/>
    </location>
    <ligand>
        <name>Na(+)</name>
        <dbReference type="ChEBI" id="CHEBI:29101"/>
        <note>structural</note>
    </ligand>
</feature>
<evidence type="ECO:0000313" key="11">
    <source>
        <dbReference type="EMBL" id="BDV29476.1"/>
    </source>
</evidence>
<evidence type="ECO:0000256" key="9">
    <source>
        <dbReference type="ARBA" id="ARBA00049940"/>
    </source>
</evidence>
<feature type="binding site" evidence="10">
    <location>
        <position position="74"/>
    </location>
    <ligand>
        <name>Na(+)</name>
        <dbReference type="ChEBI" id="CHEBI:29101"/>
        <note>structural</note>
    </ligand>
</feature>
<keyword evidence="4 10" id="KW-1133">Transmembrane helix</keyword>
<reference evidence="11 12" key="1">
    <citation type="submission" date="2022-12" db="EMBL/GenBank/DDBJ databases">
        <title>Microbacterium terricola strain KV-448 chromosome, complete genome.</title>
        <authorList>
            <person name="Oshima T."/>
            <person name="Moriya T."/>
            <person name="Bessho Y."/>
        </authorList>
    </citation>
    <scope>NUCLEOTIDE SEQUENCE [LARGE SCALE GENOMIC DNA]</scope>
    <source>
        <strain evidence="11 12">KV-448</strain>
    </source>
</reference>
<organism evidence="11 12">
    <name type="scientific">Microbacterium terricola</name>
    <dbReference type="NCBI Taxonomy" id="344163"/>
    <lineage>
        <taxon>Bacteria</taxon>
        <taxon>Bacillati</taxon>
        <taxon>Actinomycetota</taxon>
        <taxon>Actinomycetes</taxon>
        <taxon>Micrococcales</taxon>
        <taxon>Microbacteriaceae</taxon>
        <taxon>Microbacterium</taxon>
    </lineage>
</organism>
<comment type="function">
    <text evidence="9 10">Fluoride-specific ion channel. Important for reducing fluoride concentration in the cell, thus reducing its toxicity.</text>
</comment>
<comment type="subcellular location">
    <subcellularLocation>
        <location evidence="1 10">Cell membrane</location>
        <topology evidence="1 10">Multi-pass membrane protein</topology>
    </subcellularLocation>
</comment>
<dbReference type="PANTHER" id="PTHR28259">
    <property type="entry name" value="FLUORIDE EXPORT PROTEIN 1-RELATED"/>
    <property type="match status" value="1"/>
</dbReference>
<sequence length="131" mass="13099">MTGWTFAGLVVAGGLGAGARALLDAWVMRRRSGPFPWGILVVNVTGSFLLGLLTGIGADTLGAWTIVLGAGLLGGFTTFSAVSVDTVLLARRGRARLAWANLLGTALLSVTAAGLGILGGLGLAAVTGMGY</sequence>
<evidence type="ECO:0000256" key="10">
    <source>
        <dbReference type="HAMAP-Rule" id="MF_00454"/>
    </source>
</evidence>
<keyword evidence="12" id="KW-1185">Reference proteome</keyword>
<comment type="activity regulation">
    <text evidence="10">Na(+) is not transported, but it plays an essential structural role and its presence is essential for fluoride channel function.</text>
</comment>
<evidence type="ECO:0000256" key="5">
    <source>
        <dbReference type="ARBA" id="ARBA00023136"/>
    </source>
</evidence>
<keyword evidence="3 10" id="KW-0812">Transmembrane</keyword>
<dbReference type="PANTHER" id="PTHR28259:SF1">
    <property type="entry name" value="FLUORIDE EXPORT PROTEIN 1-RELATED"/>
    <property type="match status" value="1"/>
</dbReference>